<protein>
    <recommendedName>
        <fullName evidence="4">Glycosyltransferase RgtA/B/C/D-like domain-containing protein</fullName>
    </recommendedName>
</protein>
<keyword evidence="1" id="KW-0812">Transmembrane</keyword>
<sequence length="505" mass="55970">MKFKVRPALWISLIGLTGFAAQCVFSFALWERLTFEEIAESIRNPYWISGGDIFDGISSNIVYYKALDLYYRVGGFHLFAAKEFRLILSLLSISVVGTFLYRCVPFTIATAVAFLAWVLSPTLLYFGTHQASFGIDLQVFPVVGVIWLCSLRSTGLQSTVLLFLAAFLAILLAGMFPPGLFYLPALILTDVIVRSLKAANPSDLLKGACLRLSIIGGGILAGLAVPFLLVNRPQVLYFDPHTGAGLFRGGGKLSLNPFAFWDSVWRTFLDLFHTGNSYQFYLPHPEFGTILAAGGVLSAVLILLLVIRGFQPPRKSEAIGFLRQPNVQIGLFAGVLLMTFLVMGHLSPNLPGLRRSAGILVALYLFYFLAIDIGFSRSLTRNALFQRVLMVILLALPVSHVIQLTMNLQELPELSHDAYPNWLKTRPSARESLALLYTEVKEGRALTCEEVPAGCRYSAPFAAVQLTHRSQSEAGQVLDVYAEDPKTGTVKLVKRSLWEDYYWIH</sequence>
<evidence type="ECO:0000256" key="1">
    <source>
        <dbReference type="SAM" id="Phobius"/>
    </source>
</evidence>
<feature type="transmembrane region" description="Helical" evidence="1">
    <location>
        <begin position="108"/>
        <end position="126"/>
    </location>
</feature>
<evidence type="ECO:0000313" key="2">
    <source>
        <dbReference type="EMBL" id="NDV62331.1"/>
    </source>
</evidence>
<feature type="transmembrane region" description="Helical" evidence="1">
    <location>
        <begin position="327"/>
        <end position="346"/>
    </location>
</feature>
<dbReference type="RefSeq" id="WP_163964123.1">
    <property type="nucleotide sequence ID" value="NZ_JAAGNX010000002.1"/>
</dbReference>
<feature type="transmembrane region" description="Helical" evidence="1">
    <location>
        <begin position="388"/>
        <end position="406"/>
    </location>
</feature>
<keyword evidence="3" id="KW-1185">Reference proteome</keyword>
<feature type="transmembrane region" description="Helical" evidence="1">
    <location>
        <begin position="208"/>
        <end position="229"/>
    </location>
</feature>
<reference evidence="2 3" key="1">
    <citation type="submission" date="2020-02" db="EMBL/GenBank/DDBJ databases">
        <title>Albibacoteraceae fam. nov., the first described family within the subdivision 4 Verrucomicrobia.</title>
        <authorList>
            <person name="Xi F."/>
        </authorList>
    </citation>
    <scope>NUCLEOTIDE SEQUENCE [LARGE SCALE GENOMIC DNA]</scope>
    <source>
        <strain evidence="2 3">CK1056</strain>
    </source>
</reference>
<proteinExistence type="predicted"/>
<name>A0A6B2M050_9BACT</name>
<feature type="transmembrane region" description="Helical" evidence="1">
    <location>
        <begin position="358"/>
        <end position="376"/>
    </location>
</feature>
<dbReference type="Proteomes" id="UP000478417">
    <property type="component" value="Unassembled WGS sequence"/>
</dbReference>
<dbReference type="AlphaFoldDB" id="A0A6B2M050"/>
<accession>A0A6B2M050</accession>
<keyword evidence="1" id="KW-0472">Membrane</keyword>
<comment type="caution">
    <text evidence="2">The sequence shown here is derived from an EMBL/GenBank/DDBJ whole genome shotgun (WGS) entry which is preliminary data.</text>
</comment>
<gene>
    <name evidence="2" type="ORF">G0Q06_07715</name>
</gene>
<organism evidence="2 3">
    <name type="scientific">Oceanipulchritudo coccoides</name>
    <dbReference type="NCBI Taxonomy" id="2706888"/>
    <lineage>
        <taxon>Bacteria</taxon>
        <taxon>Pseudomonadati</taxon>
        <taxon>Verrucomicrobiota</taxon>
        <taxon>Opitutia</taxon>
        <taxon>Puniceicoccales</taxon>
        <taxon>Oceanipulchritudinaceae</taxon>
        <taxon>Oceanipulchritudo</taxon>
    </lineage>
</organism>
<dbReference type="EMBL" id="JAAGNX010000002">
    <property type="protein sequence ID" value="NDV62331.1"/>
    <property type="molecule type" value="Genomic_DNA"/>
</dbReference>
<feature type="transmembrane region" description="Helical" evidence="1">
    <location>
        <begin position="287"/>
        <end position="307"/>
    </location>
</feature>
<keyword evidence="1" id="KW-1133">Transmembrane helix</keyword>
<evidence type="ECO:0008006" key="4">
    <source>
        <dbReference type="Google" id="ProtNLM"/>
    </source>
</evidence>
<evidence type="ECO:0000313" key="3">
    <source>
        <dbReference type="Proteomes" id="UP000478417"/>
    </source>
</evidence>